<keyword evidence="2" id="KW-0472">Membrane</keyword>
<evidence type="ECO:0000313" key="5">
    <source>
        <dbReference type="Proteomes" id="UP000539313"/>
    </source>
</evidence>
<dbReference type="InterPro" id="IPR046253">
    <property type="entry name" value="DUF6286"/>
</dbReference>
<reference evidence="4 5" key="1">
    <citation type="submission" date="2020-08" db="EMBL/GenBank/DDBJ databases">
        <title>Sequencing the genomes of 1000 actinobacteria strains.</title>
        <authorList>
            <person name="Klenk H.-P."/>
        </authorList>
    </citation>
    <scope>NUCLEOTIDE SEQUENCE [LARGE SCALE GENOMIC DNA]</scope>
    <source>
        <strain evidence="4 5">DSM 45823</strain>
    </source>
</reference>
<accession>A0A7W3N4Y1</accession>
<name>A0A7W3N4Y1_9ACTN</name>
<dbReference type="RefSeq" id="WP_182708140.1">
    <property type="nucleotide sequence ID" value="NZ_JACJII010000001.1"/>
</dbReference>
<keyword evidence="2" id="KW-0812">Transmembrane</keyword>
<evidence type="ECO:0000313" key="4">
    <source>
        <dbReference type="EMBL" id="MBA9007628.1"/>
    </source>
</evidence>
<dbReference type="Proteomes" id="UP000539313">
    <property type="component" value="Unassembled WGS sequence"/>
</dbReference>
<feature type="region of interest" description="Disordered" evidence="1">
    <location>
        <begin position="1"/>
        <end position="22"/>
    </location>
</feature>
<feature type="transmembrane region" description="Helical" evidence="2">
    <location>
        <begin position="87"/>
        <end position="108"/>
    </location>
</feature>
<keyword evidence="2" id="KW-1133">Transmembrane helix</keyword>
<comment type="caution">
    <text evidence="4">The sequence shown here is derived from an EMBL/GenBank/DDBJ whole genome shotgun (WGS) entry which is preliminary data.</text>
</comment>
<proteinExistence type="predicted"/>
<feature type="domain" description="DUF6286" evidence="3">
    <location>
        <begin position="98"/>
        <end position="203"/>
    </location>
</feature>
<evidence type="ECO:0000256" key="1">
    <source>
        <dbReference type="SAM" id="MobiDB-lite"/>
    </source>
</evidence>
<dbReference type="AlphaFoldDB" id="A0A7W3N4Y1"/>
<organism evidence="4 5">
    <name type="scientific">Thermomonospora cellulosilytica</name>
    <dbReference type="NCBI Taxonomy" id="1411118"/>
    <lineage>
        <taxon>Bacteria</taxon>
        <taxon>Bacillati</taxon>
        <taxon>Actinomycetota</taxon>
        <taxon>Actinomycetes</taxon>
        <taxon>Streptosporangiales</taxon>
        <taxon>Thermomonosporaceae</taxon>
        <taxon>Thermomonospora</taxon>
    </lineage>
</organism>
<evidence type="ECO:0000259" key="3">
    <source>
        <dbReference type="Pfam" id="PF19803"/>
    </source>
</evidence>
<dbReference type="Pfam" id="PF19803">
    <property type="entry name" value="DUF6286"/>
    <property type="match status" value="1"/>
</dbReference>
<evidence type="ECO:0000256" key="2">
    <source>
        <dbReference type="SAM" id="Phobius"/>
    </source>
</evidence>
<dbReference type="EMBL" id="JACJII010000001">
    <property type="protein sequence ID" value="MBA9007628.1"/>
    <property type="molecule type" value="Genomic_DNA"/>
</dbReference>
<keyword evidence="5" id="KW-1185">Reference proteome</keyword>
<gene>
    <name evidence="4" type="ORF">HNR21_006510</name>
</gene>
<protein>
    <recommendedName>
        <fullName evidence="3">DUF6286 domain-containing protein</fullName>
    </recommendedName>
</protein>
<sequence>MTTHAGQLRPARPRPARGAVDRTARRAAHRVFRPRRMWPALLVSALLTVVGVVVATEVIAALAGASAGLIDHDRITSWLSRTSWNDAVTIAAASVAALLGLACLAAGLNPGHTSLVELHSDDPDLVVGVMPRGLRHAVAAAAGDVEAVTAVRKVRLRRHRVRVVVETALRDPAGLDERVAEAVAGRLERLGTRPARKVSVRVRTTEAV</sequence>
<feature type="transmembrane region" description="Helical" evidence="2">
    <location>
        <begin position="40"/>
        <end position="67"/>
    </location>
</feature>